<feature type="transmembrane region" description="Helical" evidence="6">
    <location>
        <begin position="211"/>
        <end position="232"/>
    </location>
</feature>
<proteinExistence type="inferred from homology"/>
<evidence type="ECO:0000256" key="5">
    <source>
        <dbReference type="ARBA" id="ARBA00023136"/>
    </source>
</evidence>
<dbReference type="PANTHER" id="PTHR21716">
    <property type="entry name" value="TRANSMEMBRANE PROTEIN"/>
    <property type="match status" value="1"/>
</dbReference>
<evidence type="ECO:0000256" key="2">
    <source>
        <dbReference type="ARBA" id="ARBA00009773"/>
    </source>
</evidence>
<dbReference type="Proteomes" id="UP000481327">
    <property type="component" value="Unassembled WGS sequence"/>
</dbReference>
<feature type="transmembrane region" description="Helical" evidence="6">
    <location>
        <begin position="74"/>
        <end position="92"/>
    </location>
</feature>
<dbReference type="InterPro" id="IPR002549">
    <property type="entry name" value="AI-2E-like"/>
</dbReference>
<sequence>MTEPPAPANNRADDLGRIATIIVMGVVILGVAWLLLTLSSFLMLVFAALVLAAIFDVMTRFVSRITKLKRGPSLAISVIALLGVFASVFTLFGSQLADEFDTIRESIPPAIEEVRGLLDRVGLGKPARDLLDQGGGDISALASQAGSYALTAGNGIANLVLVFVGAIFVASDPGVYRRGLLLLIPSRAEDTAAAGLDDAAHGLRGWMVGQAVSSLVVAAVTWIGLALLGVPASGGLGLIAGLLDVIPMVGPIIAGVPAVLLAFTVSPTTALWTVVLFLVVQQLQGNLLQPMIQKHAVDVPPAILLFAVVAAGLLFGFIGVLLAAPLTVVVFVLVQRVYVRTLLGKDIKVAGRD</sequence>
<dbReference type="OrthoDB" id="5761230at2"/>
<keyword evidence="3 6" id="KW-0812">Transmembrane</keyword>
<dbReference type="GO" id="GO:0016020">
    <property type="term" value="C:membrane"/>
    <property type="evidence" value="ECO:0007669"/>
    <property type="project" value="UniProtKB-SubCell"/>
</dbReference>
<dbReference type="PANTHER" id="PTHR21716:SF62">
    <property type="entry name" value="TRANSPORT PROTEIN YDBI-RELATED"/>
    <property type="match status" value="1"/>
</dbReference>
<protein>
    <submittedName>
        <fullName evidence="7">AI-2E family transporter</fullName>
    </submittedName>
</protein>
<evidence type="ECO:0000256" key="3">
    <source>
        <dbReference type="ARBA" id="ARBA00022692"/>
    </source>
</evidence>
<comment type="subcellular location">
    <subcellularLocation>
        <location evidence="1">Membrane</location>
        <topology evidence="1">Multi-pass membrane protein</topology>
    </subcellularLocation>
</comment>
<evidence type="ECO:0000256" key="6">
    <source>
        <dbReference type="SAM" id="Phobius"/>
    </source>
</evidence>
<comment type="caution">
    <text evidence="7">The sequence shown here is derived from an EMBL/GenBank/DDBJ whole genome shotgun (WGS) entry which is preliminary data.</text>
</comment>
<reference evidence="7 8" key="1">
    <citation type="submission" date="2019-09" db="EMBL/GenBank/DDBJ databases">
        <title>Polymorphobacter sp. isolated from a lake in China.</title>
        <authorList>
            <person name="Liu Z."/>
        </authorList>
    </citation>
    <scope>NUCLEOTIDE SEQUENCE [LARGE SCALE GENOMIC DNA]</scope>
    <source>
        <strain evidence="7 8">D40P</strain>
    </source>
</reference>
<feature type="transmembrane region" description="Helical" evidence="6">
    <location>
        <begin position="41"/>
        <end position="62"/>
    </location>
</feature>
<feature type="transmembrane region" description="Helical" evidence="6">
    <location>
        <begin position="148"/>
        <end position="170"/>
    </location>
</feature>
<keyword evidence="8" id="KW-1185">Reference proteome</keyword>
<feature type="transmembrane region" description="Helical" evidence="6">
    <location>
        <begin position="301"/>
        <end position="334"/>
    </location>
</feature>
<name>A0A7C9GSW4_9SPHN</name>
<comment type="similarity">
    <text evidence="2">Belongs to the autoinducer-2 exporter (AI-2E) (TC 2.A.86) family.</text>
</comment>
<feature type="transmembrane region" description="Helical" evidence="6">
    <location>
        <begin position="252"/>
        <end position="280"/>
    </location>
</feature>
<dbReference type="Pfam" id="PF01594">
    <property type="entry name" value="AI-2E_transport"/>
    <property type="match status" value="1"/>
</dbReference>
<dbReference type="AlphaFoldDB" id="A0A7C9GSW4"/>
<dbReference type="GO" id="GO:0055085">
    <property type="term" value="P:transmembrane transport"/>
    <property type="evidence" value="ECO:0007669"/>
    <property type="project" value="TreeGrafter"/>
</dbReference>
<dbReference type="EMBL" id="WIOL01000005">
    <property type="protein sequence ID" value="MQT18171.1"/>
    <property type="molecule type" value="Genomic_DNA"/>
</dbReference>
<gene>
    <name evidence="7" type="ORF">F3168_12985</name>
</gene>
<evidence type="ECO:0000313" key="7">
    <source>
        <dbReference type="EMBL" id="MQT18171.1"/>
    </source>
</evidence>
<organism evidence="7 8">
    <name type="scientific">Sandarakinorhabdus fusca</name>
    <dbReference type="NCBI Taxonomy" id="1439888"/>
    <lineage>
        <taxon>Bacteria</taxon>
        <taxon>Pseudomonadati</taxon>
        <taxon>Pseudomonadota</taxon>
        <taxon>Alphaproteobacteria</taxon>
        <taxon>Sphingomonadales</taxon>
        <taxon>Sphingosinicellaceae</taxon>
        <taxon>Sandarakinorhabdus</taxon>
    </lineage>
</organism>
<evidence type="ECO:0000313" key="8">
    <source>
        <dbReference type="Proteomes" id="UP000481327"/>
    </source>
</evidence>
<dbReference type="RefSeq" id="WP_152578638.1">
    <property type="nucleotide sequence ID" value="NZ_JAATJI010000001.1"/>
</dbReference>
<accession>A0A7C9GSW4</accession>
<keyword evidence="5 6" id="KW-0472">Membrane</keyword>
<keyword evidence="4 6" id="KW-1133">Transmembrane helix</keyword>
<evidence type="ECO:0000256" key="1">
    <source>
        <dbReference type="ARBA" id="ARBA00004141"/>
    </source>
</evidence>
<feature type="transmembrane region" description="Helical" evidence="6">
    <location>
        <begin position="15"/>
        <end position="35"/>
    </location>
</feature>
<evidence type="ECO:0000256" key="4">
    <source>
        <dbReference type="ARBA" id="ARBA00022989"/>
    </source>
</evidence>